<evidence type="ECO:0000256" key="2">
    <source>
        <dbReference type="ARBA" id="ARBA00022525"/>
    </source>
</evidence>
<gene>
    <name evidence="5" type="ORF">P875_00033756</name>
</gene>
<sequence length="875" mass="96394">MAPPSSPEERITALRTLVNGKRQPAGGSNYRNESYLLGVGLHAIVRKNKGQSLTSIEKVLYDAITTGSGTSEINEYGNIFKEAKENHRTGDVAFFPQQIVDASEDKAYTMEAMVSDIVTMLPDIQDQPNNKVQEFNKFLGGRVDSDDYTAALGMAGGGTAVHFDTSNPSNMTAPRAAFASDDTLVAPNETLALSENRVEPAANGTKRIRLVMTRFKCHKRSSEWGKDEIYWTRSAVSDTGDKFSGDPITREYGSIRSGDLRQMDAGTVLFDGQVQDALAIFIQCWEADNSSTKWYEDLRKAMDAISKGFKAWLEQYGQVIAEFQKQLPIVGNAYKILGYISTATQIFAWLLDKFRNHDDLVAERTIAFSQQALTWFLEFPNCEASFMFDGGKGGKHELWIRREYGFDPNDTSIGSLKTMTGNPSNYSSQPSVPGPGRSFWGMSLVEYKGELWSFFSRSHNSLLCYSIWNSETGWGAMIEITGNYTNAKPAVATMDDTVHVLYKGGDGRLLHVEYLPKNRTWTRAVPVGSETATAYSGALAGFDDMLVGVHRGNDQRLYCTVKWSGQNWQDWTKMYSPAGADYKLAPALCSHGGSLYVWACINRNYQLHCYRVNMNTNPWTLVDERLTDTAAHNAQSAPAVMVYPEDSYGDVMWAFYRYQGTNVKMFYDPKSRSEILGTPPNPKSVGDPSVCNYDALTVFTSLIISSFAIDTPATKDSTIFRSTVSCPACPDRNCYKCTLGHDATLQANTGGLAYIRSLIAFQLPVPAASITACTVQFPAFTKPLEAPVNVTAAQALSSDWDEDTVTGENAPDSGDVFTEFEVPAYSNMGAIDVTSACKGADEDGNFSIFLGTRFGRIEGNGSGLYKLALKDFGSY</sequence>
<dbReference type="AlphaFoldDB" id="A0A0F0I6N2"/>
<evidence type="ECO:0000313" key="6">
    <source>
        <dbReference type="Proteomes" id="UP000033540"/>
    </source>
</evidence>
<name>A0A0F0I6N2_ASPPU</name>
<dbReference type="Pfam" id="PF24517">
    <property type="entry name" value="CBM96"/>
    <property type="match status" value="1"/>
</dbReference>
<dbReference type="Gene3D" id="2.120.10.70">
    <property type="entry name" value="Fucose-specific lectin"/>
    <property type="match status" value="1"/>
</dbReference>
<keyword evidence="3" id="KW-0732">Signal</keyword>
<evidence type="ECO:0000256" key="3">
    <source>
        <dbReference type="ARBA" id="ARBA00022729"/>
    </source>
</evidence>
<organism evidence="5 6">
    <name type="scientific">Aspergillus parasiticus (strain ATCC 56775 / NRRL 5862 / SRRC 143 / SU-1)</name>
    <dbReference type="NCBI Taxonomy" id="1403190"/>
    <lineage>
        <taxon>Eukaryota</taxon>
        <taxon>Fungi</taxon>
        <taxon>Dikarya</taxon>
        <taxon>Ascomycota</taxon>
        <taxon>Pezizomycotina</taxon>
        <taxon>Eurotiomycetes</taxon>
        <taxon>Eurotiomycetidae</taxon>
        <taxon>Eurotiales</taxon>
        <taxon>Aspergillaceae</taxon>
        <taxon>Aspergillus</taxon>
        <taxon>Aspergillus subgen. Circumdati</taxon>
    </lineage>
</organism>
<evidence type="ECO:0000313" key="5">
    <source>
        <dbReference type="EMBL" id="KJK63395.1"/>
    </source>
</evidence>
<evidence type="ECO:0000259" key="4">
    <source>
        <dbReference type="Pfam" id="PF24517"/>
    </source>
</evidence>
<comment type="caution">
    <text evidence="5">The sequence shown here is derived from an EMBL/GenBank/DDBJ whole genome shotgun (WGS) entry which is preliminary data.</text>
</comment>
<dbReference type="GO" id="GO:0005576">
    <property type="term" value="C:extracellular region"/>
    <property type="evidence" value="ECO:0007669"/>
    <property type="project" value="UniProtKB-SubCell"/>
</dbReference>
<dbReference type="EMBL" id="JZEE01000573">
    <property type="protein sequence ID" value="KJK63395.1"/>
    <property type="molecule type" value="Genomic_DNA"/>
</dbReference>
<comment type="subcellular location">
    <subcellularLocation>
        <location evidence="1">Secreted</location>
    </subcellularLocation>
</comment>
<accession>A0A0F0I6N2</accession>
<evidence type="ECO:0000256" key="1">
    <source>
        <dbReference type="ARBA" id="ARBA00004613"/>
    </source>
</evidence>
<feature type="domain" description="Carbohydrate-binding module family 96" evidence="4">
    <location>
        <begin position="753"/>
        <end position="851"/>
    </location>
</feature>
<dbReference type="Proteomes" id="UP000033540">
    <property type="component" value="Unassembled WGS sequence"/>
</dbReference>
<dbReference type="InterPro" id="IPR055372">
    <property type="entry name" value="CBM96"/>
</dbReference>
<keyword evidence="2" id="KW-0964">Secreted</keyword>
<dbReference type="OrthoDB" id="4417028at2759"/>
<dbReference type="SUPFAM" id="SSF89372">
    <property type="entry name" value="Fucose-specific lectin"/>
    <property type="match status" value="1"/>
</dbReference>
<proteinExistence type="predicted"/>
<reference evidence="5 6" key="1">
    <citation type="submission" date="2015-02" db="EMBL/GenBank/DDBJ databases">
        <title>Draft genome sequence of Aspergillus parasiticus SU-1.</title>
        <authorList>
            <person name="Yu J."/>
            <person name="Fedorova N."/>
            <person name="Yin Y."/>
            <person name="Losada L."/>
            <person name="Zafar N."/>
            <person name="Taujale R."/>
            <person name="Ehrlich K.C."/>
            <person name="Bhatnagar D."/>
            <person name="Cleveland T.E."/>
            <person name="Bennett J.W."/>
            <person name="Nierman W.C."/>
        </authorList>
    </citation>
    <scope>NUCLEOTIDE SEQUENCE [LARGE SCALE GENOMIC DNA]</scope>
    <source>
        <strain evidence="6">ATCC 56775 / NRRL 5862 / SRRC 143 / SU-1</strain>
    </source>
</reference>
<protein>
    <recommendedName>
        <fullName evidence="4">Carbohydrate-binding module family 96 domain-containing protein</fullName>
    </recommendedName>
</protein>